<evidence type="ECO:0000256" key="3">
    <source>
        <dbReference type="ARBA" id="ARBA00022692"/>
    </source>
</evidence>
<dbReference type="Pfam" id="PF04138">
    <property type="entry name" value="GtrA_DPMS_TM"/>
    <property type="match status" value="1"/>
</dbReference>
<keyword evidence="5 6" id="KW-0472">Membrane</keyword>
<dbReference type="PANTHER" id="PTHR38459:SF5">
    <property type="entry name" value="CELL WALL TEICHOIC ACID GLYCOSYLATION PROTEIN GTCA"/>
    <property type="match status" value="1"/>
</dbReference>
<feature type="transmembrane region" description="Helical" evidence="6">
    <location>
        <begin position="37"/>
        <end position="56"/>
    </location>
</feature>
<evidence type="ECO:0000256" key="1">
    <source>
        <dbReference type="ARBA" id="ARBA00004141"/>
    </source>
</evidence>
<reference evidence="8 9" key="1">
    <citation type="journal article" date="2017" name="Genome Announc.">
        <title>Draft Genome Sequence of Romboutsia maritimum sp. nov. Strain CCRI-22766(T), Isolated from Coastal Estuarine Mud.</title>
        <authorList>
            <person name="Maheux A.F."/>
            <person name="Boudreau D.K."/>
            <person name="Berube E."/>
            <person name="Boissinot M."/>
            <person name="Raymond F."/>
            <person name="Brodeur S."/>
            <person name="Corbeil J."/>
            <person name="Brightwell G."/>
            <person name="Broda D."/>
            <person name="Omar R.F."/>
            <person name="Bergeron M.G."/>
        </authorList>
    </citation>
    <scope>NUCLEOTIDE SEQUENCE [LARGE SCALE GENOMIC DNA]</scope>
    <source>
        <strain evidence="8 9">CCRI-22766</strain>
    </source>
</reference>
<dbReference type="GO" id="GO:0000271">
    <property type="term" value="P:polysaccharide biosynthetic process"/>
    <property type="evidence" value="ECO:0007669"/>
    <property type="project" value="InterPro"/>
</dbReference>
<dbReference type="InterPro" id="IPR007267">
    <property type="entry name" value="GtrA_DPMS_TM"/>
</dbReference>
<comment type="caution">
    <text evidence="8">The sequence shown here is derived from an EMBL/GenBank/DDBJ whole genome shotgun (WGS) entry which is preliminary data.</text>
</comment>
<feature type="domain" description="GtrA/DPMS transmembrane" evidence="7">
    <location>
        <begin position="13"/>
        <end position="130"/>
    </location>
</feature>
<evidence type="ECO:0000259" key="7">
    <source>
        <dbReference type="Pfam" id="PF04138"/>
    </source>
</evidence>
<gene>
    <name evidence="8" type="ORF">CHF27_009080</name>
</gene>
<feature type="transmembrane region" description="Helical" evidence="6">
    <location>
        <begin position="111"/>
        <end position="129"/>
    </location>
</feature>
<dbReference type="GO" id="GO:0005886">
    <property type="term" value="C:plasma membrane"/>
    <property type="evidence" value="ECO:0007669"/>
    <property type="project" value="TreeGrafter"/>
</dbReference>
<evidence type="ECO:0000256" key="6">
    <source>
        <dbReference type="SAM" id="Phobius"/>
    </source>
</evidence>
<accession>A0A371IS32</accession>
<evidence type="ECO:0000256" key="2">
    <source>
        <dbReference type="ARBA" id="ARBA00009399"/>
    </source>
</evidence>
<dbReference type="InterPro" id="IPR051401">
    <property type="entry name" value="GtrA_CellWall_Glycosyl"/>
</dbReference>
<comment type="similarity">
    <text evidence="2">Belongs to the GtrA family.</text>
</comment>
<evidence type="ECO:0000313" key="8">
    <source>
        <dbReference type="EMBL" id="RDY23287.1"/>
    </source>
</evidence>
<keyword evidence="4 6" id="KW-1133">Transmembrane helix</keyword>
<comment type="subcellular location">
    <subcellularLocation>
        <location evidence="1">Membrane</location>
        <topology evidence="1">Multi-pass membrane protein</topology>
    </subcellularLocation>
</comment>
<sequence length="149" mass="17187">MTLFEKYKETILYLVFGVLSTIVNIVTYLFFTRIIRLDVLVANSIAWLVAVLFAYITNKFFVFESKETNFKFLIKEFTSFASCRILSGATEMGLMYVMIDLMAINDFIVKITTNVVVVVLNFIFSKLIIFKSTVDNKLNVDNKLDKEGR</sequence>
<evidence type="ECO:0000313" key="9">
    <source>
        <dbReference type="Proteomes" id="UP000243494"/>
    </source>
</evidence>
<evidence type="ECO:0000256" key="4">
    <source>
        <dbReference type="ARBA" id="ARBA00022989"/>
    </source>
</evidence>
<dbReference type="Proteomes" id="UP000243494">
    <property type="component" value="Unassembled WGS sequence"/>
</dbReference>
<organism evidence="8 9">
    <name type="scientific">Romboutsia maritimum</name>
    <dbReference type="NCBI Taxonomy" id="2020948"/>
    <lineage>
        <taxon>Bacteria</taxon>
        <taxon>Bacillati</taxon>
        <taxon>Bacillota</taxon>
        <taxon>Clostridia</taxon>
        <taxon>Peptostreptococcales</taxon>
        <taxon>Peptostreptococcaceae</taxon>
        <taxon>Romboutsia</taxon>
    </lineage>
</organism>
<dbReference type="EMBL" id="NOJZ02000015">
    <property type="protein sequence ID" value="RDY23287.1"/>
    <property type="molecule type" value="Genomic_DNA"/>
</dbReference>
<feature type="transmembrane region" description="Helical" evidence="6">
    <location>
        <begin position="12"/>
        <end position="31"/>
    </location>
</feature>
<dbReference type="RefSeq" id="WP_115976104.1">
    <property type="nucleotide sequence ID" value="NZ_NOJZ02000015.1"/>
</dbReference>
<protein>
    <submittedName>
        <fullName evidence="8">GtrA family protein</fullName>
    </submittedName>
</protein>
<dbReference type="OrthoDB" id="361483at2"/>
<proteinExistence type="inferred from homology"/>
<dbReference type="PANTHER" id="PTHR38459">
    <property type="entry name" value="PROPHAGE BACTOPRENOL-LINKED GLUCOSE TRANSLOCASE HOMOLOG"/>
    <property type="match status" value="1"/>
</dbReference>
<name>A0A371IS32_9FIRM</name>
<keyword evidence="3 6" id="KW-0812">Transmembrane</keyword>
<evidence type="ECO:0000256" key="5">
    <source>
        <dbReference type="ARBA" id="ARBA00023136"/>
    </source>
</evidence>
<keyword evidence="9" id="KW-1185">Reference proteome</keyword>
<dbReference type="AlphaFoldDB" id="A0A371IS32"/>